<accession>A0A844G8P5</accession>
<dbReference type="PRINTS" id="PR00032">
    <property type="entry name" value="HTHARAC"/>
</dbReference>
<keyword evidence="6" id="KW-1185">Reference proteome</keyword>
<dbReference type="SMART" id="SM00342">
    <property type="entry name" value="HTH_ARAC"/>
    <property type="match status" value="1"/>
</dbReference>
<dbReference type="PROSITE" id="PS01124">
    <property type="entry name" value="HTH_ARAC_FAMILY_2"/>
    <property type="match status" value="1"/>
</dbReference>
<dbReference type="GO" id="GO:0003700">
    <property type="term" value="F:DNA-binding transcription factor activity"/>
    <property type="evidence" value="ECO:0007669"/>
    <property type="project" value="InterPro"/>
</dbReference>
<dbReference type="SUPFAM" id="SSF46689">
    <property type="entry name" value="Homeodomain-like"/>
    <property type="match status" value="2"/>
</dbReference>
<dbReference type="EMBL" id="VUNS01000050">
    <property type="protein sequence ID" value="MST99736.1"/>
    <property type="molecule type" value="Genomic_DNA"/>
</dbReference>
<dbReference type="InterPro" id="IPR020449">
    <property type="entry name" value="Tscrpt_reg_AraC-type_HTH"/>
</dbReference>
<protein>
    <submittedName>
        <fullName evidence="5">Helix-turn-helix transcriptional regulator</fullName>
    </submittedName>
</protein>
<reference evidence="5 6" key="1">
    <citation type="submission" date="2019-08" db="EMBL/GenBank/DDBJ databases">
        <title>In-depth cultivation of the pig gut microbiome towards novel bacterial diversity and tailored functional studies.</title>
        <authorList>
            <person name="Wylensek D."/>
            <person name="Hitch T.C.A."/>
            <person name="Clavel T."/>
        </authorList>
    </citation>
    <scope>NUCLEOTIDE SEQUENCE [LARGE SCALE GENOMIC DNA]</scope>
    <source>
        <strain evidence="5 6">BBE-744-WT-12</strain>
    </source>
</reference>
<dbReference type="InterPro" id="IPR037923">
    <property type="entry name" value="HTH-like"/>
</dbReference>
<dbReference type="RefSeq" id="WP_154420897.1">
    <property type="nucleotide sequence ID" value="NZ_VUNS01000050.1"/>
</dbReference>
<dbReference type="AlphaFoldDB" id="A0A844G8P5"/>
<sequence>MDKKQTNDDKKPIKVFQNGTQHRLVGKMPDFCCKYGLWIINASEQYREFDSGYYWKCPIRQFEFYSISHLIGGSGRLWLQESGEQNLRIGELVIITPGTSNKYGGLELPYIEDSIRFCGPLADMMTAAGIITSGAFMLGTTRVLLPIIRQANNPARDVQIRANLMLQNLLTELHLKKRESLYKNKVEDLINLIQNDLQHWWTVEELAEQASISTESLRKRFLEYTGMLPKAYIEESKLRGCCELLISSNLSIREVAKRFGYSDPYHFSRRFKIRMGVSPEIYRQQYVYAQ</sequence>
<keyword evidence="2" id="KW-0238">DNA-binding</keyword>
<gene>
    <name evidence="5" type="ORF">FYJ85_22150</name>
</gene>
<evidence type="ECO:0000313" key="6">
    <source>
        <dbReference type="Proteomes" id="UP000435649"/>
    </source>
</evidence>
<evidence type="ECO:0000259" key="4">
    <source>
        <dbReference type="PROSITE" id="PS01124"/>
    </source>
</evidence>
<evidence type="ECO:0000256" key="3">
    <source>
        <dbReference type="ARBA" id="ARBA00023163"/>
    </source>
</evidence>
<dbReference type="Pfam" id="PF12833">
    <property type="entry name" value="HTH_18"/>
    <property type="match status" value="1"/>
</dbReference>
<proteinExistence type="predicted"/>
<feature type="domain" description="HTH araC/xylS-type" evidence="4">
    <location>
        <begin position="187"/>
        <end position="285"/>
    </location>
</feature>
<keyword evidence="3" id="KW-0804">Transcription</keyword>
<evidence type="ECO:0000256" key="1">
    <source>
        <dbReference type="ARBA" id="ARBA00023015"/>
    </source>
</evidence>
<dbReference type="Proteomes" id="UP000435649">
    <property type="component" value="Unassembled WGS sequence"/>
</dbReference>
<dbReference type="Gene3D" id="1.10.10.60">
    <property type="entry name" value="Homeodomain-like"/>
    <property type="match status" value="1"/>
</dbReference>
<name>A0A844G8P5_9BACT</name>
<dbReference type="SUPFAM" id="SSF51215">
    <property type="entry name" value="Regulatory protein AraC"/>
    <property type="match status" value="1"/>
</dbReference>
<dbReference type="PANTHER" id="PTHR43280">
    <property type="entry name" value="ARAC-FAMILY TRANSCRIPTIONAL REGULATOR"/>
    <property type="match status" value="1"/>
</dbReference>
<dbReference type="InterPro" id="IPR018060">
    <property type="entry name" value="HTH_AraC"/>
</dbReference>
<comment type="caution">
    <text evidence="5">The sequence shown here is derived from an EMBL/GenBank/DDBJ whole genome shotgun (WGS) entry which is preliminary data.</text>
</comment>
<dbReference type="PANTHER" id="PTHR43280:SF11">
    <property type="entry name" value="RCS-SPECIFIC HTH-TYPE TRANSCRIPTIONAL ACTIVATOR RCLR"/>
    <property type="match status" value="1"/>
</dbReference>
<evidence type="ECO:0000256" key="2">
    <source>
        <dbReference type="ARBA" id="ARBA00023125"/>
    </source>
</evidence>
<organism evidence="5 6">
    <name type="scientific">Victivallis lenta</name>
    <dbReference type="NCBI Taxonomy" id="2606640"/>
    <lineage>
        <taxon>Bacteria</taxon>
        <taxon>Pseudomonadati</taxon>
        <taxon>Lentisphaerota</taxon>
        <taxon>Lentisphaeria</taxon>
        <taxon>Victivallales</taxon>
        <taxon>Victivallaceae</taxon>
        <taxon>Victivallis</taxon>
    </lineage>
</organism>
<evidence type="ECO:0000313" key="5">
    <source>
        <dbReference type="EMBL" id="MST99736.1"/>
    </source>
</evidence>
<keyword evidence="1" id="KW-0805">Transcription regulation</keyword>
<dbReference type="GO" id="GO:0043565">
    <property type="term" value="F:sequence-specific DNA binding"/>
    <property type="evidence" value="ECO:0007669"/>
    <property type="project" value="InterPro"/>
</dbReference>
<dbReference type="InterPro" id="IPR009057">
    <property type="entry name" value="Homeodomain-like_sf"/>
</dbReference>